<protein>
    <recommendedName>
        <fullName evidence="3">ParA family protein</fullName>
    </recommendedName>
</protein>
<dbReference type="EMBL" id="VCIW01000016">
    <property type="protein sequence ID" value="TLS50168.1"/>
    <property type="molecule type" value="Genomic_DNA"/>
</dbReference>
<evidence type="ECO:0000313" key="2">
    <source>
        <dbReference type="Proteomes" id="UP000309676"/>
    </source>
</evidence>
<dbReference type="RefSeq" id="WP_138196321.1">
    <property type="nucleotide sequence ID" value="NZ_VCIW01000016.1"/>
</dbReference>
<evidence type="ECO:0000313" key="1">
    <source>
        <dbReference type="EMBL" id="TLS50168.1"/>
    </source>
</evidence>
<proteinExistence type="predicted"/>
<accession>A0A5R9G9W5</accession>
<dbReference type="Gene3D" id="3.40.50.10850">
    <property type="entry name" value="Ntrc-like two-domain protein"/>
    <property type="match status" value="1"/>
</dbReference>
<dbReference type="CDD" id="cd01983">
    <property type="entry name" value="SIMIBI"/>
    <property type="match status" value="1"/>
</dbReference>
<name>A0A5R9G9W5_9BACL</name>
<dbReference type="Gene3D" id="3.40.50.300">
    <property type="entry name" value="P-loop containing nucleotide triphosphate hydrolases"/>
    <property type="match status" value="1"/>
</dbReference>
<dbReference type="SUPFAM" id="SSF52540">
    <property type="entry name" value="P-loop containing nucleoside triphosphate hydrolases"/>
    <property type="match status" value="1"/>
</dbReference>
<dbReference type="InterPro" id="IPR027417">
    <property type="entry name" value="P-loop_NTPase"/>
</dbReference>
<organism evidence="1 2">
    <name type="scientific">Paenibacillus antri</name>
    <dbReference type="NCBI Taxonomy" id="2582848"/>
    <lineage>
        <taxon>Bacteria</taxon>
        <taxon>Bacillati</taxon>
        <taxon>Bacillota</taxon>
        <taxon>Bacilli</taxon>
        <taxon>Bacillales</taxon>
        <taxon>Paenibacillaceae</taxon>
        <taxon>Paenibacillus</taxon>
    </lineage>
</organism>
<dbReference type="OrthoDB" id="3035369at2"/>
<dbReference type="Proteomes" id="UP000309676">
    <property type="component" value="Unassembled WGS sequence"/>
</dbReference>
<evidence type="ECO:0008006" key="3">
    <source>
        <dbReference type="Google" id="ProtNLM"/>
    </source>
</evidence>
<comment type="caution">
    <text evidence="1">The sequence shown here is derived from an EMBL/GenBank/DDBJ whole genome shotgun (WGS) entry which is preliminary data.</text>
</comment>
<dbReference type="AlphaFoldDB" id="A0A5R9G9W5"/>
<sequence>MKRTILLYDPDREYAERIADYARNSYFRKEVEVTVCTRPELFAEWLRDGRFDVFVAAASAADEIPGVERLPRPVVWLGEEGGRVDSVVGTALCKYEAAPKLLRAWLDRAAGASAEGKRASIVGVWSAAGGVGKTRIIACLAEAWVRSGVRTFVAGFDPGGGLQDDVAAGRDVSEWLYSIKSGRPIGEELPAALGAATLYGFSPASSYREWASVGRREAEALLEAATLDVCDGIVLADAGTGWSPWAEVVWGRSDEILCVSSEDPACLEKTEKWLNDWPEWEERGAYRAKTRFALNRCLNLSGSECYGWTRGAFRLPYVPEWKQDAARRDPAFQAAGERLAEEVRARCAPR</sequence>
<gene>
    <name evidence="1" type="ORF">FE782_21070</name>
</gene>
<reference evidence="1 2" key="1">
    <citation type="submission" date="2019-05" db="EMBL/GenBank/DDBJ databases">
        <authorList>
            <person name="Narsing Rao M.P."/>
            <person name="Li W.J."/>
        </authorList>
    </citation>
    <scope>NUCLEOTIDE SEQUENCE [LARGE SCALE GENOMIC DNA]</scope>
    <source>
        <strain evidence="1 2">SYSU_K30003</strain>
    </source>
</reference>
<keyword evidence="2" id="KW-1185">Reference proteome</keyword>